<dbReference type="AlphaFoldDB" id="A0A1I7MZ91"/>
<evidence type="ECO:0000256" key="3">
    <source>
        <dbReference type="ARBA" id="ARBA00012929"/>
    </source>
</evidence>
<evidence type="ECO:0000256" key="5">
    <source>
        <dbReference type="ARBA" id="ARBA00048200"/>
    </source>
</evidence>
<dbReference type="InterPro" id="IPR005913">
    <property type="entry name" value="dTDP_dehydrorham_reduct"/>
</dbReference>
<dbReference type="InterPro" id="IPR029903">
    <property type="entry name" value="RmlD-like-bd"/>
</dbReference>
<evidence type="ECO:0000256" key="2">
    <source>
        <dbReference type="ARBA" id="ARBA00010944"/>
    </source>
</evidence>
<comment type="similarity">
    <text evidence="2 6">Belongs to the dTDP-4-dehydrorhamnose reductase family.</text>
</comment>
<dbReference type="GO" id="GO:0019305">
    <property type="term" value="P:dTDP-rhamnose biosynthetic process"/>
    <property type="evidence" value="ECO:0007669"/>
    <property type="project" value="UniProtKB-UniPathway"/>
</dbReference>
<dbReference type="EMBL" id="FPCK01000001">
    <property type="protein sequence ID" value="SFV27760.1"/>
    <property type="molecule type" value="Genomic_DNA"/>
</dbReference>
<protein>
    <recommendedName>
        <fullName evidence="4 6">dTDP-4-dehydrorhamnose reductase</fullName>
        <ecNumber evidence="3 6">1.1.1.133</ecNumber>
    </recommendedName>
</protein>
<dbReference type="Proteomes" id="UP000199074">
    <property type="component" value="Unassembled WGS sequence"/>
</dbReference>
<keyword evidence="6" id="KW-0521">NADP</keyword>
<feature type="domain" description="RmlD-like substrate binding" evidence="8">
    <location>
        <begin position="1"/>
        <end position="283"/>
    </location>
</feature>
<evidence type="ECO:0000256" key="7">
    <source>
        <dbReference type="SAM" id="MobiDB-lite"/>
    </source>
</evidence>
<keyword evidence="10" id="KW-1185">Reference proteome</keyword>
<dbReference type="GO" id="GO:0005829">
    <property type="term" value="C:cytosol"/>
    <property type="evidence" value="ECO:0007669"/>
    <property type="project" value="TreeGrafter"/>
</dbReference>
<dbReference type="Gene3D" id="3.40.50.720">
    <property type="entry name" value="NAD(P)-binding Rossmann-like Domain"/>
    <property type="match status" value="1"/>
</dbReference>
<comment type="pathway">
    <text evidence="1 6">Carbohydrate biosynthesis; dTDP-L-rhamnose biosynthesis.</text>
</comment>
<proteinExistence type="inferred from homology"/>
<evidence type="ECO:0000256" key="1">
    <source>
        <dbReference type="ARBA" id="ARBA00004781"/>
    </source>
</evidence>
<feature type="region of interest" description="Disordered" evidence="7">
    <location>
        <begin position="285"/>
        <end position="307"/>
    </location>
</feature>
<dbReference type="SUPFAM" id="SSF51735">
    <property type="entry name" value="NAD(P)-binding Rossmann-fold domains"/>
    <property type="match status" value="1"/>
</dbReference>
<evidence type="ECO:0000313" key="10">
    <source>
        <dbReference type="Proteomes" id="UP000199074"/>
    </source>
</evidence>
<dbReference type="GO" id="GO:0008831">
    <property type="term" value="F:dTDP-4-dehydrorhamnose reductase activity"/>
    <property type="evidence" value="ECO:0007669"/>
    <property type="project" value="UniProtKB-EC"/>
</dbReference>
<accession>A0A1I7MZ91</accession>
<evidence type="ECO:0000259" key="8">
    <source>
        <dbReference type="Pfam" id="PF04321"/>
    </source>
</evidence>
<dbReference type="EC" id="1.1.1.133" evidence="3 6"/>
<evidence type="ECO:0000256" key="4">
    <source>
        <dbReference type="ARBA" id="ARBA00017099"/>
    </source>
</evidence>
<comment type="cofactor">
    <cofactor evidence="6">
        <name>Mg(2+)</name>
        <dbReference type="ChEBI" id="CHEBI:18420"/>
    </cofactor>
    <text evidence="6">Binds 1 Mg(2+) ion per monomer.</text>
</comment>
<dbReference type="PANTHER" id="PTHR10491">
    <property type="entry name" value="DTDP-4-DEHYDRORHAMNOSE REDUCTASE"/>
    <property type="match status" value="1"/>
</dbReference>
<dbReference type="PANTHER" id="PTHR10491:SF4">
    <property type="entry name" value="METHIONINE ADENOSYLTRANSFERASE 2 SUBUNIT BETA"/>
    <property type="match status" value="1"/>
</dbReference>
<gene>
    <name evidence="9" type="ORF">SAMN05216456_0355</name>
</gene>
<dbReference type="CDD" id="cd05254">
    <property type="entry name" value="dTDP_HR_like_SDR_e"/>
    <property type="match status" value="1"/>
</dbReference>
<evidence type="ECO:0000256" key="6">
    <source>
        <dbReference type="RuleBase" id="RU364082"/>
    </source>
</evidence>
<comment type="catalytic activity">
    <reaction evidence="5 6">
        <text>dTDP-beta-L-rhamnose + NADP(+) = dTDP-4-dehydro-beta-L-rhamnose + NADPH + H(+)</text>
        <dbReference type="Rhea" id="RHEA:21796"/>
        <dbReference type="ChEBI" id="CHEBI:15378"/>
        <dbReference type="ChEBI" id="CHEBI:57510"/>
        <dbReference type="ChEBI" id="CHEBI:57783"/>
        <dbReference type="ChEBI" id="CHEBI:58349"/>
        <dbReference type="ChEBI" id="CHEBI:62830"/>
        <dbReference type="EC" id="1.1.1.133"/>
    </reaction>
</comment>
<organism evidence="9 10">
    <name type="scientific">Devosia crocina</name>
    <dbReference type="NCBI Taxonomy" id="429728"/>
    <lineage>
        <taxon>Bacteria</taxon>
        <taxon>Pseudomonadati</taxon>
        <taxon>Pseudomonadota</taxon>
        <taxon>Alphaproteobacteria</taxon>
        <taxon>Hyphomicrobiales</taxon>
        <taxon>Devosiaceae</taxon>
        <taxon>Devosia</taxon>
    </lineage>
</organism>
<dbReference type="STRING" id="429728.SAMN05216456_0355"/>
<dbReference type="InterPro" id="IPR036291">
    <property type="entry name" value="NAD(P)-bd_dom_sf"/>
</dbReference>
<dbReference type="OrthoDB" id="9803892at2"/>
<dbReference type="Gene3D" id="3.90.25.10">
    <property type="entry name" value="UDP-galactose 4-epimerase, domain 1"/>
    <property type="match status" value="1"/>
</dbReference>
<sequence length="307" mass="33308">MRVLVLGAKGQVGSALMARLPRRWPVTGLTRKDVDLLVPGDVAAAIETAQPDVVINAAAWTAVDRAETEATSAHRVNTDAVREIAETSVPLVVSYSTDYVFDGHKESAYKETDMPAPLNVYGMSKLGGERAIARRKGEHLIFRTSWVHAPAHVNFVSTMLRLLAERSRLSVVNDQVGAPTSAALIADSTVLALNRIEDGEPLASGIYNLTASGGCSWYDYARFIHETAREQGQTLDCALEPIAAADYGQAALRPRNSRLDTKKLQRALDVRFPPWQEGVRDTILKSMESANGQPSRSESDAVDALSP</sequence>
<dbReference type="RefSeq" id="WP_092420097.1">
    <property type="nucleotide sequence ID" value="NZ_FPCK01000001.1"/>
</dbReference>
<keyword evidence="6" id="KW-0560">Oxidoreductase</keyword>
<evidence type="ECO:0000313" key="9">
    <source>
        <dbReference type="EMBL" id="SFV27760.1"/>
    </source>
</evidence>
<dbReference type="UniPathway" id="UPA00124"/>
<reference evidence="9 10" key="1">
    <citation type="submission" date="2016-10" db="EMBL/GenBank/DDBJ databases">
        <authorList>
            <person name="de Groot N.N."/>
        </authorList>
    </citation>
    <scope>NUCLEOTIDE SEQUENCE [LARGE SCALE GENOMIC DNA]</scope>
    <source>
        <strain evidence="9 10">IPL20</strain>
    </source>
</reference>
<comment type="function">
    <text evidence="6">Catalyzes the reduction of dTDP-6-deoxy-L-lyxo-4-hexulose to yield dTDP-L-rhamnose.</text>
</comment>
<name>A0A1I7MZ91_9HYPH</name>
<dbReference type="Pfam" id="PF04321">
    <property type="entry name" value="RmlD_sub_bind"/>
    <property type="match status" value="1"/>
</dbReference>
<dbReference type="NCBIfam" id="TIGR01214">
    <property type="entry name" value="rmlD"/>
    <property type="match status" value="1"/>
</dbReference>